<dbReference type="PROSITE" id="PS51257">
    <property type="entry name" value="PROKAR_LIPOPROTEIN"/>
    <property type="match status" value="1"/>
</dbReference>
<dbReference type="PANTHER" id="PTHR47514:SF1">
    <property type="entry name" value="TRANSKETOLASE N-TERMINAL SECTION-RELATED"/>
    <property type="match status" value="1"/>
</dbReference>
<dbReference type="Pfam" id="PF00456">
    <property type="entry name" value="Transketolase_N"/>
    <property type="match status" value="1"/>
</dbReference>
<dbReference type="InterPro" id="IPR005474">
    <property type="entry name" value="Transketolase_N"/>
</dbReference>
<organism evidence="5">
    <name type="scientific">uncultured Segetibacter sp</name>
    <dbReference type="NCBI Taxonomy" id="481133"/>
    <lineage>
        <taxon>Bacteria</taxon>
        <taxon>Pseudomonadati</taxon>
        <taxon>Bacteroidota</taxon>
        <taxon>Chitinophagia</taxon>
        <taxon>Chitinophagales</taxon>
        <taxon>Chitinophagaceae</taxon>
        <taxon>Segetibacter</taxon>
        <taxon>environmental samples</taxon>
    </lineage>
</organism>
<evidence type="ECO:0000256" key="1">
    <source>
        <dbReference type="ARBA" id="ARBA00001964"/>
    </source>
</evidence>
<proteinExistence type="inferred from homology"/>
<comment type="cofactor">
    <cofactor evidence="1">
        <name>thiamine diphosphate</name>
        <dbReference type="ChEBI" id="CHEBI:58937"/>
    </cofactor>
</comment>
<dbReference type="GO" id="GO:0004802">
    <property type="term" value="F:transketolase activity"/>
    <property type="evidence" value="ECO:0007669"/>
    <property type="project" value="UniProtKB-EC"/>
</dbReference>
<dbReference type="PANTHER" id="PTHR47514">
    <property type="entry name" value="TRANSKETOLASE N-TERMINAL SECTION-RELATED"/>
    <property type="match status" value="1"/>
</dbReference>
<evidence type="ECO:0000259" key="4">
    <source>
        <dbReference type="Pfam" id="PF00456"/>
    </source>
</evidence>
<dbReference type="SUPFAM" id="SSF52518">
    <property type="entry name" value="Thiamin diphosphate-binding fold (THDP-binding)"/>
    <property type="match status" value="1"/>
</dbReference>
<keyword evidence="5" id="KW-0808">Transferase</keyword>
<keyword evidence="3" id="KW-0786">Thiamine pyrophosphate</keyword>
<evidence type="ECO:0000256" key="2">
    <source>
        <dbReference type="ARBA" id="ARBA00007131"/>
    </source>
</evidence>
<reference evidence="5" key="1">
    <citation type="submission" date="2020-02" db="EMBL/GenBank/DDBJ databases">
        <authorList>
            <person name="Meier V. D."/>
        </authorList>
    </citation>
    <scope>NUCLEOTIDE SEQUENCE</scope>
    <source>
        <strain evidence="5">AVDCRST_MAG96</strain>
    </source>
</reference>
<evidence type="ECO:0000256" key="3">
    <source>
        <dbReference type="ARBA" id="ARBA00023052"/>
    </source>
</evidence>
<gene>
    <name evidence="5" type="ORF">AVDCRST_MAG96-2641</name>
</gene>
<accession>A0A6J4T756</accession>
<protein>
    <submittedName>
        <fullName evidence="5">Transketolase, N-terminal section</fullName>
        <ecNumber evidence="5">2.2.1.1</ecNumber>
    </submittedName>
</protein>
<feature type="domain" description="Transketolase N-terminal" evidence="4">
    <location>
        <begin position="17"/>
        <end position="274"/>
    </location>
</feature>
<dbReference type="Gene3D" id="3.40.50.970">
    <property type="match status" value="1"/>
</dbReference>
<dbReference type="EMBL" id="CADCVN010001033">
    <property type="protein sequence ID" value="CAA9515076.1"/>
    <property type="molecule type" value="Genomic_DNA"/>
</dbReference>
<sequence>MELQELKNIGAQVRRDIIRQVHGSQSGHPGGSLGCTDMLVSLYFNEMKINENRNAEGFLEFSREGIGEDLFFLSNGHISPVFYSVLARRGYFPVSEMSTFRKINSRLQGHPATHEHLPGIRIASGSLGQGLSVAAGAAYAKKLRKDDRFVFVMMGDGEQQEGQIWEAVQFAPHYKLDNLVAIIDWNGQQIDGPTEKVMNNLDLKAKYHAFGWDTVDLDNGNNMEHVLESLKTAKQKTGKGKPVVILMRTGMGYGVDFMMGTHKWHGAAPNDVQLETALNQLPVTLGDY</sequence>
<evidence type="ECO:0000313" key="5">
    <source>
        <dbReference type="EMBL" id="CAA9515076.1"/>
    </source>
</evidence>
<comment type="similarity">
    <text evidence="2">Belongs to the transketolase family.</text>
</comment>
<dbReference type="EC" id="2.2.1.1" evidence="5"/>
<dbReference type="CDD" id="cd02012">
    <property type="entry name" value="TPP_TK"/>
    <property type="match status" value="1"/>
</dbReference>
<name>A0A6J4T756_9BACT</name>
<dbReference type="AlphaFoldDB" id="A0A6J4T756"/>
<dbReference type="InterPro" id="IPR029061">
    <property type="entry name" value="THDP-binding"/>
</dbReference>